<keyword evidence="5" id="KW-0206">Cytoskeleton</keyword>
<evidence type="ECO:0000256" key="5">
    <source>
        <dbReference type="ARBA" id="ARBA00023212"/>
    </source>
</evidence>
<keyword evidence="9" id="KW-1185">Reference proteome</keyword>
<evidence type="ECO:0000256" key="3">
    <source>
        <dbReference type="ARBA" id="ARBA00022490"/>
    </source>
</evidence>
<reference evidence="8" key="2">
    <citation type="submission" date="2025-09" db="UniProtKB">
        <authorList>
            <consortium name="Ensembl"/>
        </authorList>
    </citation>
    <scope>IDENTIFICATION</scope>
</reference>
<evidence type="ECO:0000256" key="4">
    <source>
        <dbReference type="ARBA" id="ARBA00022553"/>
    </source>
</evidence>
<reference evidence="8" key="1">
    <citation type="submission" date="2025-08" db="UniProtKB">
        <authorList>
            <consortium name="Ensembl"/>
        </authorList>
    </citation>
    <scope>IDENTIFICATION</scope>
</reference>
<name>A0A8D0BEI3_SALMN</name>
<dbReference type="GO" id="GO:0015630">
    <property type="term" value="C:microtubule cytoskeleton"/>
    <property type="evidence" value="ECO:0007669"/>
    <property type="project" value="TreeGrafter"/>
</dbReference>
<organism evidence="8 9">
    <name type="scientific">Salvator merianae</name>
    <name type="common">Argentine black and white tegu</name>
    <name type="synonym">Tupinambis merianae</name>
    <dbReference type="NCBI Taxonomy" id="96440"/>
    <lineage>
        <taxon>Eukaryota</taxon>
        <taxon>Metazoa</taxon>
        <taxon>Chordata</taxon>
        <taxon>Craniata</taxon>
        <taxon>Vertebrata</taxon>
        <taxon>Euteleostomi</taxon>
        <taxon>Lepidosauria</taxon>
        <taxon>Squamata</taxon>
        <taxon>Bifurcata</taxon>
        <taxon>Unidentata</taxon>
        <taxon>Episquamata</taxon>
        <taxon>Laterata</taxon>
        <taxon>Teiioidea</taxon>
        <taxon>Teiidae</taxon>
        <taxon>Salvator</taxon>
    </lineage>
</organism>
<proteinExistence type="inferred from homology"/>
<feature type="region of interest" description="Disordered" evidence="6">
    <location>
        <begin position="188"/>
        <end position="213"/>
    </location>
</feature>
<feature type="region of interest" description="Disordered" evidence="6">
    <location>
        <begin position="467"/>
        <end position="492"/>
    </location>
</feature>
<feature type="domain" description="Cytoskeleton-associated protein 2 C-terminal" evidence="7">
    <location>
        <begin position="235"/>
        <end position="596"/>
    </location>
</feature>
<evidence type="ECO:0000256" key="6">
    <source>
        <dbReference type="SAM" id="MobiDB-lite"/>
    </source>
</evidence>
<comment type="similarity">
    <text evidence="2">Belongs to the CKAP2 family.</text>
</comment>
<evidence type="ECO:0000259" key="7">
    <source>
        <dbReference type="Pfam" id="PF15297"/>
    </source>
</evidence>
<dbReference type="PANTHER" id="PTHR16076:SF8">
    <property type="entry name" value="CYTOSKELETON-ASSOCIATED PROTEIN 2"/>
    <property type="match status" value="1"/>
</dbReference>
<evidence type="ECO:0000313" key="9">
    <source>
        <dbReference type="Proteomes" id="UP000694421"/>
    </source>
</evidence>
<evidence type="ECO:0000256" key="2">
    <source>
        <dbReference type="ARBA" id="ARBA00009468"/>
    </source>
</evidence>
<dbReference type="Pfam" id="PF15297">
    <property type="entry name" value="CKAP2_C"/>
    <property type="match status" value="1"/>
</dbReference>
<keyword evidence="3" id="KW-0963">Cytoplasm</keyword>
<feature type="region of interest" description="Disordered" evidence="6">
    <location>
        <begin position="67"/>
        <end position="93"/>
    </location>
</feature>
<dbReference type="AlphaFoldDB" id="A0A8D0BEI3"/>
<accession>A0A8D0BEI3</accession>
<feature type="compositionally biased region" description="Polar residues" evidence="6">
    <location>
        <begin position="188"/>
        <end position="212"/>
    </location>
</feature>
<dbReference type="GO" id="GO:0007026">
    <property type="term" value="P:negative regulation of microtubule depolymerization"/>
    <property type="evidence" value="ECO:0007669"/>
    <property type="project" value="TreeGrafter"/>
</dbReference>
<sequence>MEDKENVIADTWNQVDSTLGKNFTSPEVVKSPTILNEITSALNASPLACATAVVSEPAEIKKQHISSTQTLSLKKPTKDKQLKTAAPNSSAHLSEKRVLGSYRGRIVPSKINSFRKISENEGRKNSLPDSTKFLVRTQVLSTSAGMRDAAVTVNTSKPAAFAKAVPVSQSKPVRNHEKQYVTVRTVNKGSSQKNPNKNWKPLQNTVPANGASSVPRIKKTVPHKTVTQTLTRPTSKTHCASKSTNNIKGVQAESAEVKRAQPTKWQALQGKKKLPAPLSDDTQCKRDSLLQTIKEPVKSFWTAMAEEDDQRLFSDSVNKTLAECLTLIEKGFPDDRVQSVLEKVIESVPDAKKFAKYWVCQMRLEQFRSVEKVLSIYEKAILAGAHPKDELRRALADVMKDPKSVHKSEKCVEKKNTEDPEKEVNLDEEKIEQPFSDVPLNKKMELNSEEMSVKEMEGCLKSEHESVAADSKHKIKEQKPHISKKEVHDGNSDEDEVLELQTPENFQVGSYLIKYNLSTTPYLESTKKKLQCEANDSAVKDLKFLTPVRRSRRIQEKVNKLPAMLIDHSPCVSSLEQLGELGNTGVGFLYRENSALHKVLVCKQEQKKVTQQND</sequence>
<dbReference type="InterPro" id="IPR026165">
    <property type="entry name" value="CKAP2_fam"/>
</dbReference>
<dbReference type="OMA" id="HEPEGQN"/>
<comment type="subcellular location">
    <subcellularLocation>
        <location evidence="1">Cytoplasm</location>
        <location evidence="1">Cytoskeleton</location>
    </subcellularLocation>
</comment>
<evidence type="ECO:0000256" key="1">
    <source>
        <dbReference type="ARBA" id="ARBA00004245"/>
    </source>
</evidence>
<dbReference type="GeneTree" id="ENSGT00530000063691"/>
<feature type="region of interest" description="Disordered" evidence="6">
    <location>
        <begin position="406"/>
        <end position="425"/>
    </location>
</feature>
<dbReference type="Proteomes" id="UP000694421">
    <property type="component" value="Unplaced"/>
</dbReference>
<dbReference type="InterPro" id="IPR029197">
    <property type="entry name" value="CKAP2_C"/>
</dbReference>
<dbReference type="Ensembl" id="ENSSMRT00000008290.1">
    <property type="protein sequence ID" value="ENSSMRP00000007078.1"/>
    <property type="gene ID" value="ENSSMRG00000005717.1"/>
</dbReference>
<evidence type="ECO:0000313" key="8">
    <source>
        <dbReference type="Ensembl" id="ENSSMRP00000007078.1"/>
    </source>
</evidence>
<dbReference type="PANTHER" id="PTHR16076">
    <property type="entry name" value="CYTOSKELETON ASSOCIATED PROTEIN 2-RELATED"/>
    <property type="match status" value="1"/>
</dbReference>
<protein>
    <submittedName>
        <fullName evidence="8">Cytoskeleton associated protein 2</fullName>
    </submittedName>
</protein>
<keyword evidence="4" id="KW-0597">Phosphoprotein</keyword>
<feature type="compositionally biased region" description="Basic and acidic residues" evidence="6">
    <location>
        <begin position="467"/>
        <end position="491"/>
    </location>
</feature>